<dbReference type="InterPro" id="IPR036038">
    <property type="entry name" value="Aminotransferase-like"/>
</dbReference>
<dbReference type="InterPro" id="IPR043132">
    <property type="entry name" value="BCAT-like_C"/>
</dbReference>
<comment type="caution">
    <text evidence="7">The sequence shown here is derived from an EMBL/GenBank/DDBJ whole genome shotgun (WGS) entry which is preliminary data.</text>
</comment>
<dbReference type="NCBIfam" id="NF005729">
    <property type="entry name" value="PRK07546.1-3"/>
    <property type="match status" value="1"/>
</dbReference>
<dbReference type="SUPFAM" id="SSF56752">
    <property type="entry name" value="D-aminoacid aminotransferase-like PLP-dependent enzymes"/>
    <property type="match status" value="1"/>
</dbReference>
<dbReference type="EMBL" id="VENJ01000002">
    <property type="protein sequence ID" value="MTJ03125.1"/>
    <property type="molecule type" value="Genomic_DNA"/>
</dbReference>
<dbReference type="RefSeq" id="WP_273247567.1">
    <property type="nucleotide sequence ID" value="NZ_VENJ01000002.1"/>
</dbReference>
<evidence type="ECO:0000256" key="4">
    <source>
        <dbReference type="ARBA" id="ARBA00022898"/>
    </source>
</evidence>
<reference evidence="7 8" key="1">
    <citation type="submission" date="2019-06" db="EMBL/GenBank/DDBJ databases">
        <title>Enrichment of Autotrophic Halophilic Microorganisms from Red Sea Brine Pool Using Microbial Electrosynthesis System.</title>
        <authorList>
            <person name="Alqahtani M.F."/>
            <person name="Bajracharya S."/>
            <person name="Katuri K.P."/>
            <person name="Ali M."/>
            <person name="Saikaly P.E."/>
        </authorList>
    </citation>
    <scope>NUCLEOTIDE SEQUENCE [LARGE SCALE GENOMIC DNA]</scope>
    <source>
        <strain evidence="7">MES6</strain>
    </source>
</reference>
<dbReference type="Gene3D" id="3.20.10.10">
    <property type="entry name" value="D-amino Acid Aminotransferase, subunit A, domain 2"/>
    <property type="match status" value="1"/>
</dbReference>
<keyword evidence="4 6" id="KW-0663">Pyridoxal phosphate</keyword>
<gene>
    <name evidence="7" type="ORF">FH759_00345</name>
</gene>
<dbReference type="Pfam" id="PF01063">
    <property type="entry name" value="Aminotran_4"/>
    <property type="match status" value="1"/>
</dbReference>
<protein>
    <recommendedName>
        <fullName evidence="3">Probable branched-chain-amino-acid aminotransferase</fullName>
    </recommendedName>
</protein>
<comment type="similarity">
    <text evidence="2 5">Belongs to the class-IV pyridoxal-phosphate-dependent aminotransferase family.</text>
</comment>
<evidence type="ECO:0000313" key="8">
    <source>
        <dbReference type="Proteomes" id="UP000483078"/>
    </source>
</evidence>
<sequence>MESAFRDTFPDGLSTDFRVIETLGHAPGDSVRRLDRHLDRMTQTCARLGIAFDREQAAHLLAGVCGPRPLRLRLTVAPDGTITLQQAAMPPVRHDWRVAIAPDTVWSGDPWLSVKTTQRALYDHWRAAMPAGIDEMLFCNETGALCEGTITNLFVATEDGLLTPPRSSGALPGVLRQELLEGGRAREAALHPRDLYHAQAIWLGNSLRGLIRAELA</sequence>
<proteinExistence type="inferred from homology"/>
<accession>A0A7C9HA16</accession>
<dbReference type="Proteomes" id="UP000483078">
    <property type="component" value="Unassembled WGS sequence"/>
</dbReference>
<dbReference type="GO" id="GO:0016829">
    <property type="term" value="F:lyase activity"/>
    <property type="evidence" value="ECO:0007669"/>
    <property type="project" value="UniProtKB-KW"/>
</dbReference>
<evidence type="ECO:0000256" key="6">
    <source>
        <dbReference type="RuleBase" id="RU004516"/>
    </source>
</evidence>
<dbReference type="InterPro" id="IPR001544">
    <property type="entry name" value="Aminotrans_IV"/>
</dbReference>
<evidence type="ECO:0000256" key="3">
    <source>
        <dbReference type="ARBA" id="ARBA00014472"/>
    </source>
</evidence>
<dbReference type="InterPro" id="IPR043131">
    <property type="entry name" value="BCAT-like_N"/>
</dbReference>
<evidence type="ECO:0000256" key="1">
    <source>
        <dbReference type="ARBA" id="ARBA00001933"/>
    </source>
</evidence>
<name>A0A7C9HA16_9RHOB</name>
<dbReference type="InterPro" id="IPR018300">
    <property type="entry name" value="Aminotrans_IV_CS"/>
</dbReference>
<comment type="cofactor">
    <cofactor evidence="1 6">
        <name>pyridoxal 5'-phosphate</name>
        <dbReference type="ChEBI" id="CHEBI:597326"/>
    </cofactor>
</comment>
<dbReference type="AlphaFoldDB" id="A0A7C9HA16"/>
<keyword evidence="7" id="KW-0456">Lyase</keyword>
<evidence type="ECO:0000313" key="7">
    <source>
        <dbReference type="EMBL" id="MTJ03125.1"/>
    </source>
</evidence>
<dbReference type="Gene3D" id="3.30.470.10">
    <property type="match status" value="1"/>
</dbReference>
<dbReference type="PROSITE" id="PS00770">
    <property type="entry name" value="AA_TRANSFER_CLASS_4"/>
    <property type="match status" value="1"/>
</dbReference>
<evidence type="ECO:0000256" key="2">
    <source>
        <dbReference type="ARBA" id="ARBA00009320"/>
    </source>
</evidence>
<organism evidence="7 8">
    <name type="scientific">Sediminimonas qiaohouensis</name>
    <dbReference type="NCBI Taxonomy" id="552061"/>
    <lineage>
        <taxon>Bacteria</taxon>
        <taxon>Pseudomonadati</taxon>
        <taxon>Pseudomonadota</taxon>
        <taxon>Alphaproteobacteria</taxon>
        <taxon>Rhodobacterales</taxon>
        <taxon>Roseobacteraceae</taxon>
        <taxon>Sediminimonas</taxon>
    </lineage>
</organism>
<evidence type="ECO:0000256" key="5">
    <source>
        <dbReference type="RuleBase" id="RU004106"/>
    </source>
</evidence>